<keyword evidence="2" id="KW-0805">Transcription regulation</keyword>
<name>Q5AXZ3_EMENI</name>
<dbReference type="EMBL" id="BN001301">
    <property type="protein sequence ID" value="CBF71562.1"/>
    <property type="molecule type" value="Genomic_DNA"/>
</dbReference>
<evidence type="ECO:0000256" key="4">
    <source>
        <dbReference type="ARBA" id="ARBA00023163"/>
    </source>
</evidence>
<keyword evidence="3" id="KW-0238">DNA-binding</keyword>
<evidence type="ECO:0000256" key="5">
    <source>
        <dbReference type="ARBA" id="ARBA00023242"/>
    </source>
</evidence>
<dbReference type="OMA" id="NILCWPL"/>
<dbReference type="eggNOG" id="ENOG502SIZR">
    <property type="taxonomic scope" value="Eukaryota"/>
</dbReference>
<dbReference type="Pfam" id="PF00172">
    <property type="entry name" value="Zn_clus"/>
    <property type="match status" value="1"/>
</dbReference>
<dbReference type="InParanoid" id="Q5AXZ3"/>
<dbReference type="Pfam" id="PF11951">
    <property type="entry name" value="Fungal_trans_2"/>
    <property type="match status" value="1"/>
</dbReference>
<reference evidence="8" key="2">
    <citation type="journal article" date="2009" name="Fungal Genet. Biol.">
        <title>The 2008 update of the Aspergillus nidulans genome annotation: a community effort.</title>
        <authorList>
            <person name="Wortman J.R."/>
            <person name="Gilsenan J.M."/>
            <person name="Joardar V."/>
            <person name="Deegan J."/>
            <person name="Clutterbuck J."/>
            <person name="Andersen M.R."/>
            <person name="Archer D."/>
            <person name="Bencina M."/>
            <person name="Braus G."/>
            <person name="Coutinho P."/>
            <person name="von Dohren H."/>
            <person name="Doonan J."/>
            <person name="Driessen A.J."/>
            <person name="Durek P."/>
            <person name="Espeso E."/>
            <person name="Fekete E."/>
            <person name="Flipphi M."/>
            <person name="Estrada C.G."/>
            <person name="Geysens S."/>
            <person name="Goldman G."/>
            <person name="de Groot P.W."/>
            <person name="Hansen K."/>
            <person name="Harris S.D."/>
            <person name="Heinekamp T."/>
            <person name="Helmstaedt K."/>
            <person name="Henrissat B."/>
            <person name="Hofmann G."/>
            <person name="Homan T."/>
            <person name="Horio T."/>
            <person name="Horiuchi H."/>
            <person name="James S."/>
            <person name="Jones M."/>
            <person name="Karaffa L."/>
            <person name="Karanyi Z."/>
            <person name="Kato M."/>
            <person name="Keller N."/>
            <person name="Kelly D.E."/>
            <person name="Kiel J.A."/>
            <person name="Kim J.M."/>
            <person name="van der Klei I.J."/>
            <person name="Klis F.M."/>
            <person name="Kovalchuk A."/>
            <person name="Krasevec N."/>
            <person name="Kubicek C.P."/>
            <person name="Liu B."/>
            <person name="Maccabe A."/>
            <person name="Meyer V."/>
            <person name="Mirabito P."/>
            <person name="Miskei M."/>
            <person name="Mos M."/>
            <person name="Mullins J."/>
            <person name="Nelson D.R."/>
            <person name="Nielsen J."/>
            <person name="Oakley B.R."/>
            <person name="Osmani S.A."/>
            <person name="Pakula T."/>
            <person name="Paszewski A."/>
            <person name="Paulsen I."/>
            <person name="Pilsyk S."/>
            <person name="Pocsi I."/>
            <person name="Punt P.J."/>
            <person name="Ram A.F."/>
            <person name="Ren Q."/>
            <person name="Robellet X."/>
            <person name="Robson G."/>
            <person name="Seiboth B."/>
            <person name="van Solingen P."/>
            <person name="Specht T."/>
            <person name="Sun J."/>
            <person name="Taheri-Talesh N."/>
            <person name="Takeshita N."/>
            <person name="Ussery D."/>
            <person name="vanKuyk P.A."/>
            <person name="Visser H."/>
            <person name="van de Vondervoort P.J."/>
            <person name="de Vries R.P."/>
            <person name="Walton J."/>
            <person name="Xiang X."/>
            <person name="Xiong Y."/>
            <person name="Zeng A.P."/>
            <person name="Brandt B.W."/>
            <person name="Cornell M.J."/>
            <person name="van den Hondel C.A."/>
            <person name="Visser J."/>
            <person name="Oliver S.G."/>
            <person name="Turner G."/>
        </authorList>
    </citation>
    <scope>GENOME REANNOTATION</scope>
    <source>
        <strain evidence="8">FGSC A4 / ATCC 38163 / CBS 112.46 / NRRL 194 / M139</strain>
    </source>
</reference>
<evidence type="ECO:0000256" key="1">
    <source>
        <dbReference type="ARBA" id="ARBA00004123"/>
    </source>
</evidence>
<dbReference type="GO" id="GO:0000981">
    <property type="term" value="F:DNA-binding transcription factor activity, RNA polymerase II-specific"/>
    <property type="evidence" value="ECO:0007669"/>
    <property type="project" value="InterPro"/>
</dbReference>
<keyword evidence="8" id="KW-1185">Reference proteome</keyword>
<dbReference type="SUPFAM" id="SSF57701">
    <property type="entry name" value="Zn2/Cys6 DNA-binding domain"/>
    <property type="match status" value="1"/>
</dbReference>
<keyword evidence="5" id="KW-0539">Nucleus</keyword>
<accession>Q5AXZ3</accession>
<dbReference type="GO" id="GO:0000976">
    <property type="term" value="F:transcription cis-regulatory region binding"/>
    <property type="evidence" value="ECO:0000318"/>
    <property type="project" value="GO_Central"/>
</dbReference>
<dbReference type="GO" id="GO:0008270">
    <property type="term" value="F:zinc ion binding"/>
    <property type="evidence" value="ECO:0007669"/>
    <property type="project" value="InterPro"/>
</dbReference>
<dbReference type="PROSITE" id="PS50048">
    <property type="entry name" value="ZN2_CY6_FUNGAL_2"/>
    <property type="match status" value="1"/>
</dbReference>
<dbReference type="KEGG" id="ani:ANIA_06837"/>
<dbReference type="CDD" id="cd00067">
    <property type="entry name" value="GAL4"/>
    <property type="match status" value="1"/>
</dbReference>
<proteinExistence type="predicted"/>
<dbReference type="GO" id="GO:0003700">
    <property type="term" value="F:DNA-binding transcription factor activity"/>
    <property type="evidence" value="ECO:0000318"/>
    <property type="project" value="GO_Central"/>
</dbReference>
<dbReference type="GO" id="GO:0045944">
    <property type="term" value="P:positive regulation of transcription by RNA polymerase II"/>
    <property type="evidence" value="ECO:0000318"/>
    <property type="project" value="GO_Central"/>
</dbReference>
<sequence length="501" mass="56893">MTDASALKKNEYTPQRHMSKRSKTGCLTCRRRKKKCDEVHPTCRGCARNHLPCQWAEDVYSRSRRRRRRICRNRLWPSGLGIPRELDGMVTIFAVPSRPIMYRLLAHFTESSPVWMSISPGRRRDQFLRHVIPTALGHSLTLDCLLALSAGDLMKYELDEPELRMISLELYGRAVAGLRTAVDRELYRSTEAYVSDDLVLAVLLLCVHETHNFSDTGRLLPHLNAAAFLLQQRISSTPADPSLRAFLLEVFCYFFSLTSFTHGSSLLLDRASEIFDSIDYHTGQSLLLGPSQDLIVTIFRITRLTLHTPNMSEIVRSELASIEFQLEARSMIGMNPPVVHDPGEQMFETVNHISFSYDRVVFELYRLACLIFVKQAIDPLISPRAPELQKVVGCFLTELETLPHDSPSNGLLAWPLVITGFCAVAHAHQRIILARLRIIHKTWRTDIFPQTVDFLRRLWGLDTDEGATPNEDTQIPNLNSHSSSLFSGFMLQNLGLPTVLV</sequence>
<feature type="domain" description="Zn(2)-C6 fungal-type" evidence="6">
    <location>
        <begin position="25"/>
        <end position="55"/>
    </location>
</feature>
<dbReference type="InterPro" id="IPR036864">
    <property type="entry name" value="Zn2-C6_fun-type_DNA-bd_sf"/>
</dbReference>
<dbReference type="PANTHER" id="PTHR37534:SF16">
    <property type="entry name" value="ZN(II)2CYS6 TRANSCRIPTION FACTOR (EUROFUNG)-RELATED"/>
    <property type="match status" value="1"/>
</dbReference>
<dbReference type="Gene3D" id="4.10.240.10">
    <property type="entry name" value="Zn(2)-C6 fungal-type DNA-binding domain"/>
    <property type="match status" value="1"/>
</dbReference>
<evidence type="ECO:0000256" key="3">
    <source>
        <dbReference type="ARBA" id="ARBA00023125"/>
    </source>
</evidence>
<evidence type="ECO:0000256" key="2">
    <source>
        <dbReference type="ARBA" id="ARBA00023015"/>
    </source>
</evidence>
<gene>
    <name evidence="7" type="ORF">ANIA_06837</name>
</gene>
<accession>C8V2H8</accession>
<dbReference type="GeneID" id="2870512"/>
<dbReference type="HOGENOM" id="CLU_686913_0_0_1"/>
<comment type="subcellular location">
    <subcellularLocation>
        <location evidence="1">Nucleus</location>
    </subcellularLocation>
</comment>
<dbReference type="GO" id="GO:0005634">
    <property type="term" value="C:nucleus"/>
    <property type="evidence" value="ECO:0000318"/>
    <property type="project" value="GO_Central"/>
</dbReference>
<keyword evidence="4" id="KW-0804">Transcription</keyword>
<dbReference type="InterPro" id="IPR001138">
    <property type="entry name" value="Zn2Cys6_DnaBD"/>
</dbReference>
<dbReference type="Proteomes" id="UP000000560">
    <property type="component" value="Chromosome I"/>
</dbReference>
<dbReference type="RefSeq" id="XP_664441.1">
    <property type="nucleotide sequence ID" value="XM_659349.1"/>
</dbReference>
<dbReference type="PROSITE" id="PS00463">
    <property type="entry name" value="ZN2_CY6_FUNGAL_1"/>
    <property type="match status" value="1"/>
</dbReference>
<dbReference type="InterPro" id="IPR021858">
    <property type="entry name" value="Fun_TF"/>
</dbReference>
<dbReference type="PANTHER" id="PTHR37534">
    <property type="entry name" value="TRANSCRIPTIONAL ACTIVATOR PROTEIN UGA3"/>
    <property type="match status" value="1"/>
</dbReference>
<protein>
    <submittedName>
        <fullName evidence="7">Zn(II)2Cys6 transcription factor (Eurofung)</fullName>
    </submittedName>
</protein>
<reference evidence="8" key="1">
    <citation type="journal article" date="2005" name="Nature">
        <title>Sequencing of Aspergillus nidulans and comparative analysis with A. fumigatus and A. oryzae.</title>
        <authorList>
            <person name="Galagan J.E."/>
            <person name="Calvo S.E."/>
            <person name="Cuomo C."/>
            <person name="Ma L.J."/>
            <person name="Wortman J.R."/>
            <person name="Batzoglou S."/>
            <person name="Lee S.I."/>
            <person name="Basturkmen M."/>
            <person name="Spevak C.C."/>
            <person name="Clutterbuck J."/>
            <person name="Kapitonov V."/>
            <person name="Jurka J."/>
            <person name="Scazzocchio C."/>
            <person name="Farman M."/>
            <person name="Butler J."/>
            <person name="Purcell S."/>
            <person name="Harris S."/>
            <person name="Braus G.H."/>
            <person name="Draht O."/>
            <person name="Busch S."/>
            <person name="D'Enfert C."/>
            <person name="Bouchier C."/>
            <person name="Goldman G.H."/>
            <person name="Bell-Pedersen D."/>
            <person name="Griffiths-Jones S."/>
            <person name="Doonan J.H."/>
            <person name="Yu J."/>
            <person name="Vienken K."/>
            <person name="Pain A."/>
            <person name="Freitag M."/>
            <person name="Selker E.U."/>
            <person name="Archer D.B."/>
            <person name="Penalva M.A."/>
            <person name="Oakley B.R."/>
            <person name="Momany M."/>
            <person name="Tanaka T."/>
            <person name="Kumagai T."/>
            <person name="Asai K."/>
            <person name="Machida M."/>
            <person name="Nierman W.C."/>
            <person name="Denning D.W."/>
            <person name="Caddick M."/>
            <person name="Hynes M."/>
            <person name="Paoletti M."/>
            <person name="Fischer R."/>
            <person name="Miller B."/>
            <person name="Dyer P."/>
            <person name="Sachs M.S."/>
            <person name="Osmani S.A."/>
            <person name="Birren B.W."/>
        </authorList>
    </citation>
    <scope>NUCLEOTIDE SEQUENCE [LARGE SCALE GENOMIC DNA]</scope>
    <source>
        <strain evidence="8">FGSC A4 / ATCC 38163 / CBS 112.46 / NRRL 194 / M139</strain>
    </source>
</reference>
<dbReference type="AlphaFoldDB" id="Q5AXZ3"/>
<dbReference type="VEuPathDB" id="FungiDB:AN6837"/>
<evidence type="ECO:0000313" key="7">
    <source>
        <dbReference type="EMBL" id="CBF71562.1"/>
    </source>
</evidence>
<evidence type="ECO:0000259" key="6">
    <source>
        <dbReference type="PROSITE" id="PS50048"/>
    </source>
</evidence>
<organism evidence="7 8">
    <name type="scientific">Emericella nidulans (strain FGSC A4 / ATCC 38163 / CBS 112.46 / NRRL 194 / M139)</name>
    <name type="common">Aspergillus nidulans</name>
    <dbReference type="NCBI Taxonomy" id="227321"/>
    <lineage>
        <taxon>Eukaryota</taxon>
        <taxon>Fungi</taxon>
        <taxon>Dikarya</taxon>
        <taxon>Ascomycota</taxon>
        <taxon>Pezizomycotina</taxon>
        <taxon>Eurotiomycetes</taxon>
        <taxon>Eurotiomycetidae</taxon>
        <taxon>Eurotiales</taxon>
        <taxon>Aspergillaceae</taxon>
        <taxon>Aspergillus</taxon>
        <taxon>Aspergillus subgen. Nidulantes</taxon>
    </lineage>
</organism>
<dbReference type="SMART" id="SM00066">
    <property type="entry name" value="GAL4"/>
    <property type="match status" value="1"/>
</dbReference>
<evidence type="ECO:0000313" key="8">
    <source>
        <dbReference type="Proteomes" id="UP000000560"/>
    </source>
</evidence>
<dbReference type="OrthoDB" id="1919336at2759"/>